<gene>
    <name evidence="1" type="ORF">AI2935V1_2820</name>
    <name evidence="5" type="ORF">HV178_13355</name>
    <name evidence="3" type="ORF">P7U51_000490</name>
    <name evidence="4" type="ORF">RYZ67_07110</name>
    <name evidence="2" type="ORF">SGX49_002137</name>
</gene>
<dbReference type="AlphaFoldDB" id="A0A0D7M1Q6"/>
<evidence type="ECO:0000313" key="4">
    <source>
        <dbReference type="EMBL" id="MDW2758247.1"/>
    </source>
</evidence>
<dbReference type="SUPFAM" id="SSF47413">
    <property type="entry name" value="lambda repressor-like DNA-binding domains"/>
    <property type="match status" value="1"/>
</dbReference>
<sequence length="118" mass="13956">MNALELQAIRHIFAMTVEESARYIARDDNVVAWQQWEKGEREIPDDIVRICSEMKAKRKLRINAIIDKINNRIGNNTMRFFPDLNAFQAVYHHDGFLDWKIYQSAAVELYAHDLERMC</sequence>
<evidence type="ECO:0000313" key="2">
    <source>
        <dbReference type="EMBL" id="ELV3679724.1"/>
    </source>
</evidence>
<dbReference type="EMBL" id="JAWPBU010000005">
    <property type="protein sequence ID" value="MDW2758247.1"/>
    <property type="molecule type" value="Genomic_DNA"/>
</dbReference>
<dbReference type="RefSeq" id="WP_003836596.1">
    <property type="nucleotide sequence ID" value="NZ_AP028314.1"/>
</dbReference>
<dbReference type="InterPro" id="IPR015060">
    <property type="entry name" value="Aca2_YdiL-like"/>
</dbReference>
<evidence type="ECO:0000313" key="6">
    <source>
        <dbReference type="Proteomes" id="UP000512222"/>
    </source>
</evidence>
<reference evidence="4" key="4">
    <citation type="submission" date="2023-10" db="EMBL/GenBank/DDBJ databases">
        <title>Fecal carriage and genetic characteristics of carbapenem-resistant Enterobacterales among healthy adults from four provinces of China.</title>
        <authorList>
            <person name="Li Y."/>
            <person name="Zhang R."/>
        </authorList>
    </citation>
    <scope>NUCLEOTIDE SEQUENCE</scope>
    <source>
        <strain evidence="4">HN-136</strain>
    </source>
</reference>
<dbReference type="InterPro" id="IPR010982">
    <property type="entry name" value="Lambda_DNA-bd_dom_sf"/>
</dbReference>
<evidence type="ECO:0000313" key="5">
    <source>
        <dbReference type="EMBL" id="QLV30901.1"/>
    </source>
</evidence>
<dbReference type="Gene3D" id="1.10.3100.10">
    <property type="entry name" value="Putative cytoplasmic protein"/>
    <property type="match status" value="1"/>
</dbReference>
<dbReference type="Proteomes" id="UP001278087">
    <property type="component" value="Unassembled WGS sequence"/>
</dbReference>
<dbReference type="EMBL" id="OW995941">
    <property type="protein sequence ID" value="CAH6594810.1"/>
    <property type="molecule type" value="Genomic_DNA"/>
</dbReference>
<evidence type="ECO:0000313" key="3">
    <source>
        <dbReference type="EMBL" id="EMM7456042.1"/>
    </source>
</evidence>
<dbReference type="Pfam" id="PF08965">
    <property type="entry name" value="Aca2_YdiL"/>
    <property type="match status" value="1"/>
</dbReference>
<dbReference type="EMBL" id="ABOSXX010000007">
    <property type="protein sequence ID" value="ELV3679724.1"/>
    <property type="molecule type" value="Genomic_DNA"/>
</dbReference>
<evidence type="ECO:0000313" key="7">
    <source>
        <dbReference type="Proteomes" id="UP000789647"/>
    </source>
</evidence>
<dbReference type="InterPro" id="IPR027910">
    <property type="entry name" value="YdiL_sf"/>
</dbReference>
<proteinExistence type="predicted"/>
<name>A0A0D7M1Q6_CITFR</name>
<dbReference type="Proteomes" id="UP000512222">
    <property type="component" value="Chromosome"/>
</dbReference>
<dbReference type="Proteomes" id="UP001169574">
    <property type="component" value="Unassembled WGS sequence"/>
</dbReference>
<evidence type="ECO:0000313" key="1">
    <source>
        <dbReference type="EMBL" id="CAH6594810.1"/>
    </source>
</evidence>
<dbReference type="EMBL" id="ABLGCN030000001">
    <property type="protein sequence ID" value="EMM7456042.1"/>
    <property type="molecule type" value="Genomic_DNA"/>
</dbReference>
<dbReference type="EMBL" id="CP056573">
    <property type="protein sequence ID" value="QLV30901.1"/>
    <property type="molecule type" value="Genomic_DNA"/>
</dbReference>
<organism evidence="1 7">
    <name type="scientific">Citrobacter freundii</name>
    <dbReference type="NCBI Taxonomy" id="546"/>
    <lineage>
        <taxon>Bacteria</taxon>
        <taxon>Pseudomonadati</taxon>
        <taxon>Pseudomonadota</taxon>
        <taxon>Gammaproteobacteria</taxon>
        <taxon>Enterobacterales</taxon>
        <taxon>Enterobacteriaceae</taxon>
        <taxon>Citrobacter</taxon>
        <taxon>Citrobacter freundii complex</taxon>
    </lineage>
</organism>
<dbReference type="GO" id="GO:0003677">
    <property type="term" value="F:DNA binding"/>
    <property type="evidence" value="ECO:0007669"/>
    <property type="project" value="InterPro"/>
</dbReference>
<reference evidence="6" key="1">
    <citation type="submission" date="2020-06" db="EMBL/GenBank/DDBJ databases">
        <title>REHAB project genomes.</title>
        <authorList>
            <person name="Shaw L.P."/>
        </authorList>
    </citation>
    <scope>NUCLEOTIDE SEQUENCE [LARGE SCALE GENOMIC DNA]</scope>
    <source>
        <strain evidence="6">RHBSTW-00370</strain>
    </source>
</reference>
<reference evidence="3" key="5">
    <citation type="submission" date="2024-02" db="EMBL/GenBank/DDBJ databases">
        <authorList>
            <consortium name="Clinical and Environmental Microbiology Branch: Whole genome sequencing antimicrobial resistance pathogens in the healthcare setting"/>
        </authorList>
    </citation>
    <scope>NUCLEOTIDE SEQUENCE</scope>
    <source>
        <strain evidence="2">2023GN-00287</strain>
        <strain evidence="3">Whole organism</strain>
    </source>
</reference>
<accession>A0A0D7M1Q6</accession>
<dbReference type="Proteomes" id="UP001279522">
    <property type="component" value="Unassembled WGS sequence"/>
</dbReference>
<protein>
    <submittedName>
        <fullName evidence="2">YdiL family protein</fullName>
    </submittedName>
</protein>
<reference evidence="5" key="2">
    <citation type="journal article" date="2021" name="Microb. Genom.">
        <title>A genomic epidemiological study shows that prevalence of antimicrobial resistance in Enterobacterales is associated with the livestock host, as well as antimicrobial usage.</title>
        <authorList>
            <person name="AbuOun M."/>
            <person name="Jones H."/>
            <person name="Stubberfield E."/>
            <person name="Gilson D."/>
            <person name="Shaw L.P."/>
            <person name="Hubbard A.T.M."/>
            <person name="Chau K.K."/>
            <person name="Sebra R."/>
            <person name="Peto T.E.A."/>
            <person name="Crook D.W."/>
            <person name="Read D.S."/>
            <person name="Gweon H.S."/>
            <person name="Walker A.S."/>
            <person name="Stoesser N."/>
            <person name="Smith R.P."/>
            <person name="Anjum M.F."/>
            <person name="On Behalf Of The Rehab Consortium."/>
        </authorList>
    </citation>
    <scope>NUCLEOTIDE SEQUENCE</scope>
    <source>
        <strain evidence="5">RHBSTW-00370</strain>
    </source>
</reference>
<reference evidence="1" key="3">
    <citation type="submission" date="2022-05" db="EMBL/GenBank/DDBJ databases">
        <authorList>
            <person name="Alioto T."/>
            <person name="Alioto T."/>
            <person name="Gomez Garrido J."/>
        </authorList>
    </citation>
    <scope>NUCLEOTIDE SEQUENCE</scope>
    <source>
        <strain evidence="1">112</strain>
    </source>
</reference>
<dbReference type="Proteomes" id="UP000789647">
    <property type="component" value="Chromosome"/>
</dbReference>